<dbReference type="EMBL" id="PNBA02000004">
    <property type="protein sequence ID" value="KAG6428162.1"/>
    <property type="molecule type" value="Genomic_DNA"/>
</dbReference>
<gene>
    <name evidence="1" type="ORF">SASPL_112411</name>
</gene>
<reference evidence="1" key="2">
    <citation type="submission" date="2020-08" db="EMBL/GenBank/DDBJ databases">
        <title>Plant Genome Project.</title>
        <authorList>
            <person name="Zhang R.-G."/>
        </authorList>
    </citation>
    <scope>NUCLEOTIDE SEQUENCE</scope>
    <source>
        <strain evidence="1">Huo1</strain>
        <tissue evidence="1">Leaf</tissue>
    </source>
</reference>
<evidence type="ECO:0000313" key="2">
    <source>
        <dbReference type="Proteomes" id="UP000298416"/>
    </source>
</evidence>
<dbReference type="AlphaFoldDB" id="A0A8X9A392"/>
<protein>
    <submittedName>
        <fullName evidence="1">Uncharacterized protein</fullName>
    </submittedName>
</protein>
<keyword evidence="2" id="KW-1185">Reference proteome</keyword>
<evidence type="ECO:0000313" key="1">
    <source>
        <dbReference type="EMBL" id="KAG6428162.1"/>
    </source>
</evidence>
<reference evidence="1" key="1">
    <citation type="submission" date="2018-01" db="EMBL/GenBank/DDBJ databases">
        <authorList>
            <person name="Mao J.F."/>
        </authorList>
    </citation>
    <scope>NUCLEOTIDE SEQUENCE</scope>
    <source>
        <strain evidence="1">Huo1</strain>
        <tissue evidence="1">Leaf</tissue>
    </source>
</reference>
<accession>A0A8X9A392</accession>
<comment type="caution">
    <text evidence="1">The sequence shown here is derived from an EMBL/GenBank/DDBJ whole genome shotgun (WGS) entry which is preliminary data.</text>
</comment>
<dbReference type="Proteomes" id="UP000298416">
    <property type="component" value="Unassembled WGS sequence"/>
</dbReference>
<sequence>MGESISNFNLDVFPEFDPIVFACVPACPGKLWPYVGKKVLTLDEGFGFYEAGMDELGKSLLTRIHELSLTDKGNTVEDFYFIEKVVVVELHPPSVVSTKGSASDPKSRLVSAKEKAIKLNSKPLSQCKKCGELGHHDSWNCGRQKGK</sequence>
<proteinExistence type="predicted"/>
<name>A0A8X9A392_SALSN</name>
<organism evidence="1">
    <name type="scientific">Salvia splendens</name>
    <name type="common">Scarlet sage</name>
    <dbReference type="NCBI Taxonomy" id="180675"/>
    <lineage>
        <taxon>Eukaryota</taxon>
        <taxon>Viridiplantae</taxon>
        <taxon>Streptophyta</taxon>
        <taxon>Embryophyta</taxon>
        <taxon>Tracheophyta</taxon>
        <taxon>Spermatophyta</taxon>
        <taxon>Magnoliopsida</taxon>
        <taxon>eudicotyledons</taxon>
        <taxon>Gunneridae</taxon>
        <taxon>Pentapetalae</taxon>
        <taxon>asterids</taxon>
        <taxon>lamiids</taxon>
        <taxon>Lamiales</taxon>
        <taxon>Lamiaceae</taxon>
        <taxon>Nepetoideae</taxon>
        <taxon>Mentheae</taxon>
        <taxon>Salviinae</taxon>
        <taxon>Salvia</taxon>
        <taxon>Salvia subgen. Calosphace</taxon>
        <taxon>core Calosphace</taxon>
    </lineage>
</organism>